<organism evidence="8 9">
    <name type="scientific">Pedobacter hartonius</name>
    <dbReference type="NCBI Taxonomy" id="425514"/>
    <lineage>
        <taxon>Bacteria</taxon>
        <taxon>Pseudomonadati</taxon>
        <taxon>Bacteroidota</taxon>
        <taxon>Sphingobacteriia</taxon>
        <taxon>Sphingobacteriales</taxon>
        <taxon>Sphingobacteriaceae</taxon>
        <taxon>Pedobacter</taxon>
    </lineage>
</organism>
<name>A0A1H4HI68_9SPHI</name>
<evidence type="ECO:0000256" key="5">
    <source>
        <dbReference type="ARBA" id="ARBA00023136"/>
    </source>
</evidence>
<evidence type="ECO:0000256" key="3">
    <source>
        <dbReference type="ARBA" id="ARBA00022723"/>
    </source>
</evidence>
<keyword evidence="3" id="KW-0479">Metal-binding</keyword>
<dbReference type="PANTHER" id="PTHR34990">
    <property type="entry name" value="UDP-2,3-DIACYLGLUCOSAMINE HYDROLASE-RELATED"/>
    <property type="match status" value="1"/>
</dbReference>
<sequence>MTIFELLMTKNIYFASDFHLGSPNHEESRIREDRIVRWLTSIESTCSELFLMGDIFDFWFEYKTVIPKGFIRLQGKLAAMSDAGIQLYFFKGNHDMWVEDYFTKELGMRIISDELVIHRGGKSFYLHHGDGLGPGDGNYRILRKFFRNPVCHWLFSILPPRIGLGIASGWSVKSRNANIRVDEPFLGETEEWLAVHSKEILKKQHYDYFIYGHRHLPMIIDLGDNSKYYNTGDWFYYNSYVVFDGEELSLKYFEKDES</sequence>
<keyword evidence="9" id="KW-1185">Reference proteome</keyword>
<dbReference type="InterPro" id="IPR043461">
    <property type="entry name" value="LpxH-like"/>
</dbReference>
<dbReference type="GO" id="GO:0016020">
    <property type="term" value="C:membrane"/>
    <property type="evidence" value="ECO:0007669"/>
    <property type="project" value="GOC"/>
</dbReference>
<dbReference type="AlphaFoldDB" id="A0A1H4HI68"/>
<keyword evidence="1" id="KW-1003">Cell membrane</keyword>
<evidence type="ECO:0000256" key="4">
    <source>
        <dbReference type="ARBA" id="ARBA00022801"/>
    </source>
</evidence>
<dbReference type="EMBL" id="FNRA01000019">
    <property type="protein sequence ID" value="SEB21345.1"/>
    <property type="molecule type" value="Genomic_DNA"/>
</dbReference>
<keyword evidence="5" id="KW-0472">Membrane</keyword>
<evidence type="ECO:0000256" key="1">
    <source>
        <dbReference type="ARBA" id="ARBA00022475"/>
    </source>
</evidence>
<dbReference type="GO" id="GO:0008758">
    <property type="term" value="F:UDP-2,3-diacylglucosamine hydrolase activity"/>
    <property type="evidence" value="ECO:0007669"/>
    <property type="project" value="TreeGrafter"/>
</dbReference>
<keyword evidence="4 8" id="KW-0378">Hydrolase</keyword>
<dbReference type="Pfam" id="PF00149">
    <property type="entry name" value="Metallophos"/>
    <property type="match status" value="1"/>
</dbReference>
<dbReference type="CDD" id="cd07398">
    <property type="entry name" value="MPP_YbbF-LpxH"/>
    <property type="match status" value="1"/>
</dbReference>
<keyword evidence="2" id="KW-0997">Cell inner membrane</keyword>
<keyword evidence="6" id="KW-0464">Manganese</keyword>
<evidence type="ECO:0000256" key="2">
    <source>
        <dbReference type="ARBA" id="ARBA00022519"/>
    </source>
</evidence>
<dbReference type="Gene3D" id="3.60.21.10">
    <property type="match status" value="1"/>
</dbReference>
<dbReference type="SUPFAM" id="SSF56300">
    <property type="entry name" value="Metallo-dependent phosphatases"/>
    <property type="match status" value="1"/>
</dbReference>
<protein>
    <submittedName>
        <fullName evidence="8">UDP-2,3-diacylglucosamine hydrolase</fullName>
    </submittedName>
</protein>
<proteinExistence type="predicted"/>
<accession>A0A1H4HI68</accession>
<evidence type="ECO:0000256" key="6">
    <source>
        <dbReference type="ARBA" id="ARBA00023211"/>
    </source>
</evidence>
<feature type="domain" description="Calcineurin-like phosphoesterase" evidence="7">
    <location>
        <begin position="11"/>
        <end position="216"/>
    </location>
</feature>
<evidence type="ECO:0000313" key="8">
    <source>
        <dbReference type="EMBL" id="SEB21345.1"/>
    </source>
</evidence>
<reference evidence="8 9" key="1">
    <citation type="submission" date="2016-10" db="EMBL/GenBank/DDBJ databases">
        <authorList>
            <person name="de Groot N.N."/>
        </authorList>
    </citation>
    <scope>NUCLEOTIDE SEQUENCE [LARGE SCALE GENOMIC DNA]</scope>
    <source>
        <strain evidence="8 9">DSM 19033</strain>
    </source>
</reference>
<dbReference type="STRING" id="425514.SAMN05443550_11923"/>
<dbReference type="InterPro" id="IPR029052">
    <property type="entry name" value="Metallo-depent_PP-like"/>
</dbReference>
<dbReference type="Proteomes" id="UP000198850">
    <property type="component" value="Unassembled WGS sequence"/>
</dbReference>
<dbReference type="InterPro" id="IPR004843">
    <property type="entry name" value="Calcineurin-like_PHP"/>
</dbReference>
<evidence type="ECO:0000259" key="7">
    <source>
        <dbReference type="Pfam" id="PF00149"/>
    </source>
</evidence>
<dbReference type="PANTHER" id="PTHR34990:SF1">
    <property type="entry name" value="UDP-2,3-DIACYLGLUCOSAMINE HYDROLASE"/>
    <property type="match status" value="1"/>
</dbReference>
<dbReference type="GO" id="GO:0046872">
    <property type="term" value="F:metal ion binding"/>
    <property type="evidence" value="ECO:0007669"/>
    <property type="project" value="UniProtKB-KW"/>
</dbReference>
<dbReference type="GO" id="GO:0009245">
    <property type="term" value="P:lipid A biosynthetic process"/>
    <property type="evidence" value="ECO:0007669"/>
    <property type="project" value="TreeGrafter"/>
</dbReference>
<evidence type="ECO:0000313" key="9">
    <source>
        <dbReference type="Proteomes" id="UP000198850"/>
    </source>
</evidence>
<gene>
    <name evidence="8" type="ORF">SAMN05443550_11923</name>
</gene>